<evidence type="ECO:0000313" key="2">
    <source>
        <dbReference type="EMBL" id="UOQ48641.1"/>
    </source>
</evidence>
<reference evidence="2 3" key="1">
    <citation type="submission" date="2022-04" db="EMBL/GenBank/DDBJ databases">
        <title>Gracilibacillus sp. isolated from saltern.</title>
        <authorList>
            <person name="Won M."/>
            <person name="Lee C.-M."/>
            <person name="Woen H.-Y."/>
            <person name="Kwon S.-W."/>
        </authorList>
    </citation>
    <scope>NUCLEOTIDE SEQUENCE [LARGE SCALE GENOMIC DNA]</scope>
    <source>
        <strain evidence="2 3">SSWR10-1</strain>
    </source>
</reference>
<dbReference type="EMBL" id="CP095072">
    <property type="protein sequence ID" value="UOQ48641.1"/>
    <property type="molecule type" value="Genomic_DNA"/>
</dbReference>
<dbReference type="RefSeq" id="WP_244719465.1">
    <property type="nucleotide sequence ID" value="NZ_CP095072.1"/>
</dbReference>
<gene>
    <name evidence="2" type="ORF">MUN88_00300</name>
</gene>
<organism evidence="2 3">
    <name type="scientific">Gracilibacillus caseinilyticus</name>
    <dbReference type="NCBI Taxonomy" id="2932256"/>
    <lineage>
        <taxon>Bacteria</taxon>
        <taxon>Bacillati</taxon>
        <taxon>Bacillota</taxon>
        <taxon>Bacilli</taxon>
        <taxon>Bacillales</taxon>
        <taxon>Bacillaceae</taxon>
        <taxon>Gracilibacillus</taxon>
    </lineage>
</organism>
<dbReference type="Proteomes" id="UP000831782">
    <property type="component" value="Chromosome"/>
</dbReference>
<name>A0ABY4F2I6_9BACI</name>
<protein>
    <submittedName>
        <fullName evidence="2">Uncharacterized protein</fullName>
    </submittedName>
</protein>
<proteinExistence type="predicted"/>
<keyword evidence="3" id="KW-1185">Reference proteome</keyword>
<sequence length="48" mass="5663">MLHFIDNLAQFVYSISNPLLKSLCYFFAGVTLVAVPCYLFVWLLEWLY</sequence>
<keyword evidence="1" id="KW-0472">Membrane</keyword>
<keyword evidence="1" id="KW-0812">Transmembrane</keyword>
<feature type="transmembrane region" description="Helical" evidence="1">
    <location>
        <begin position="23"/>
        <end position="44"/>
    </location>
</feature>
<evidence type="ECO:0000256" key="1">
    <source>
        <dbReference type="SAM" id="Phobius"/>
    </source>
</evidence>
<keyword evidence="1" id="KW-1133">Transmembrane helix</keyword>
<accession>A0ABY4F2I6</accession>
<evidence type="ECO:0000313" key="3">
    <source>
        <dbReference type="Proteomes" id="UP000831782"/>
    </source>
</evidence>